<dbReference type="Gene3D" id="3.40.50.12780">
    <property type="entry name" value="N-terminal domain of ligase-like"/>
    <property type="match status" value="1"/>
</dbReference>
<dbReference type="EC" id="6.2.1.3" evidence="5"/>
<protein>
    <recommendedName>
        <fullName evidence="6">Long-chain-fatty-acid--CoA ligase</fullName>
        <ecNumber evidence="5">6.2.1.3</ecNumber>
    </recommendedName>
    <alternativeName>
        <fullName evidence="7">Long-chain acyl-CoA synthetase</fullName>
    </alternativeName>
</protein>
<feature type="domain" description="AMP-binding enzyme C-terminal" evidence="9">
    <location>
        <begin position="467"/>
        <end position="541"/>
    </location>
</feature>
<dbReference type="SUPFAM" id="SSF56801">
    <property type="entry name" value="Acetyl-CoA synthetase-like"/>
    <property type="match status" value="1"/>
</dbReference>
<dbReference type="GO" id="GO:0004467">
    <property type="term" value="F:long-chain fatty acid-CoA ligase activity"/>
    <property type="evidence" value="ECO:0007669"/>
    <property type="project" value="UniProtKB-EC"/>
</dbReference>
<dbReference type="Gene3D" id="3.30.300.30">
    <property type="match status" value="1"/>
</dbReference>
<evidence type="ECO:0000259" key="9">
    <source>
        <dbReference type="Pfam" id="PF13193"/>
    </source>
</evidence>
<dbReference type="PROSITE" id="PS00455">
    <property type="entry name" value="AMP_BINDING"/>
    <property type="match status" value="1"/>
</dbReference>
<evidence type="ECO:0000256" key="4">
    <source>
        <dbReference type="ARBA" id="ARBA00023136"/>
    </source>
</evidence>
<accession>A0A2A3MF57</accession>
<keyword evidence="11" id="KW-1185">Reference proteome</keyword>
<dbReference type="InterPro" id="IPR020845">
    <property type="entry name" value="AMP-binding_CS"/>
</dbReference>
<dbReference type="PANTHER" id="PTHR43767">
    <property type="entry name" value="LONG-CHAIN-FATTY-ACID--COA LIGASE"/>
    <property type="match status" value="1"/>
</dbReference>
<evidence type="ECO:0000256" key="2">
    <source>
        <dbReference type="ARBA" id="ARBA00005005"/>
    </source>
</evidence>
<evidence type="ECO:0000256" key="7">
    <source>
        <dbReference type="ARBA" id="ARBA00042773"/>
    </source>
</evidence>
<dbReference type="InterPro" id="IPR025110">
    <property type="entry name" value="AMP-bd_C"/>
</dbReference>
<dbReference type="Pfam" id="PF00501">
    <property type="entry name" value="AMP-binding"/>
    <property type="match status" value="1"/>
</dbReference>
<comment type="caution">
    <text evidence="10">The sequence shown here is derived from an EMBL/GenBank/DDBJ whole genome shotgun (WGS) entry which is preliminary data.</text>
</comment>
<dbReference type="RefSeq" id="WP_096005522.1">
    <property type="nucleotide sequence ID" value="NZ_NTMR01000019.1"/>
</dbReference>
<proteinExistence type="predicted"/>
<evidence type="ECO:0000259" key="8">
    <source>
        <dbReference type="Pfam" id="PF00501"/>
    </source>
</evidence>
<keyword evidence="3 10" id="KW-0436">Ligase</keyword>
<dbReference type="EMBL" id="NTMR01000019">
    <property type="protein sequence ID" value="PBK03438.1"/>
    <property type="molecule type" value="Genomic_DNA"/>
</dbReference>
<dbReference type="InterPro" id="IPR045851">
    <property type="entry name" value="AMP-bd_C_sf"/>
</dbReference>
<evidence type="ECO:0000256" key="6">
    <source>
        <dbReference type="ARBA" id="ARBA00039545"/>
    </source>
</evidence>
<feature type="domain" description="AMP-dependent synthetase/ligase" evidence="8">
    <location>
        <begin position="37"/>
        <end position="417"/>
    </location>
</feature>
<organism evidence="10 11">
    <name type="scientific">Pseudomonas abyssi</name>
    <dbReference type="NCBI Taxonomy" id="170540"/>
    <lineage>
        <taxon>Bacteria</taxon>
        <taxon>Pseudomonadati</taxon>
        <taxon>Pseudomonadota</taxon>
        <taxon>Gammaproteobacteria</taxon>
        <taxon>Pseudomonadales</taxon>
        <taxon>Pseudomonadaceae</taxon>
        <taxon>Pseudomonas</taxon>
    </lineage>
</organism>
<dbReference type="InterPro" id="IPR042099">
    <property type="entry name" value="ANL_N_sf"/>
</dbReference>
<evidence type="ECO:0000256" key="1">
    <source>
        <dbReference type="ARBA" id="ARBA00004170"/>
    </source>
</evidence>
<name>A0A2A3MF57_9PSED</name>
<dbReference type="GO" id="GO:0016020">
    <property type="term" value="C:membrane"/>
    <property type="evidence" value="ECO:0007669"/>
    <property type="project" value="UniProtKB-SubCell"/>
</dbReference>
<evidence type="ECO:0000256" key="3">
    <source>
        <dbReference type="ARBA" id="ARBA00022598"/>
    </source>
</evidence>
<sequence>MTESRLWERRYPPALQNYQLAPELLQGNLAQWPALLAERYGDSPAFTLVLPNGLTADLSFRQVHALSDQFAAWLIDEQKMQVGEVVAIQLPNSLHYPIAVLGAWKAGLIVTNVNPLYTEREVRNQLADSGARLLIACDLFVERAAPVVQALGIALLTTSLGDFFPPEVGRAIAAQAGVDVAGLPRVVDALAAGAALPLPAYRANPVALYQYTGGTTGRSKGAVLTHANLQAVLQMAEDYITGFGMPFAPGDVILTVPPLYHIFAFNFNFLLFYRSGGRNLLVPNPRPLSNLQPAFEQFAVQWMTGVDTLFAGLLAEPWFLAKPPALKAAVSGGTALRPTTQARWLATAGQILEGYGLTESSCFVAFNPPGEHCRPGTVGLPLPGCDVLIRDAAGNACTVGEPGELLIRGPHVVGSYLNRPDENREAFCDGWFNTGDIAVMDEHGYLRIVDRKKDLILVSGFNVYPNEVEDVLAEHPDVAEVAVVGVPDDSTGEAIRAFVALRSPGVSAEQLILHCRERLTAYKVPRQILFGEQLPKSPVGKILRAELRAEQ</sequence>
<evidence type="ECO:0000313" key="11">
    <source>
        <dbReference type="Proteomes" id="UP000242313"/>
    </source>
</evidence>
<keyword evidence="4" id="KW-0472">Membrane</keyword>
<dbReference type="PANTHER" id="PTHR43767:SF8">
    <property type="entry name" value="LONG-CHAIN-FATTY-ACID--COA LIGASE"/>
    <property type="match status" value="1"/>
</dbReference>
<dbReference type="Pfam" id="PF13193">
    <property type="entry name" value="AMP-binding_C"/>
    <property type="match status" value="1"/>
</dbReference>
<comment type="subcellular location">
    <subcellularLocation>
        <location evidence="1">Membrane</location>
        <topology evidence="1">Peripheral membrane protein</topology>
    </subcellularLocation>
</comment>
<gene>
    <name evidence="10" type="ORF">CNQ84_14310</name>
</gene>
<dbReference type="InterPro" id="IPR050237">
    <property type="entry name" value="ATP-dep_AMP-bd_enzyme"/>
</dbReference>
<dbReference type="Proteomes" id="UP000242313">
    <property type="component" value="Unassembled WGS sequence"/>
</dbReference>
<comment type="pathway">
    <text evidence="2">Lipid metabolism; fatty acid beta-oxidation.</text>
</comment>
<evidence type="ECO:0000256" key="5">
    <source>
        <dbReference type="ARBA" id="ARBA00026121"/>
    </source>
</evidence>
<reference evidence="10 11" key="1">
    <citation type="submission" date="2017-09" db="EMBL/GenBank/DDBJ databases">
        <title>Pseudomonas abyssi sp. nov. isolated from Abyssopelagic Water.</title>
        <authorList>
            <person name="Wei Y."/>
        </authorList>
    </citation>
    <scope>NUCLEOTIDE SEQUENCE [LARGE SCALE GENOMIC DNA]</scope>
    <source>
        <strain evidence="10 11">MT5</strain>
    </source>
</reference>
<evidence type="ECO:0000313" key="10">
    <source>
        <dbReference type="EMBL" id="PBK03438.1"/>
    </source>
</evidence>
<dbReference type="AlphaFoldDB" id="A0A2A3MF57"/>
<dbReference type="InterPro" id="IPR000873">
    <property type="entry name" value="AMP-dep_synth/lig_dom"/>
</dbReference>